<evidence type="ECO:0000256" key="4">
    <source>
        <dbReference type="RuleBase" id="RU000383"/>
    </source>
</evidence>
<gene>
    <name evidence="7" type="ORF">PROFUN_02205</name>
</gene>
<keyword evidence="2 4" id="KW-0195">Cyclin</keyword>
<dbReference type="InParanoid" id="A0A2P6NZF4"/>
<dbReference type="GO" id="GO:0051301">
    <property type="term" value="P:cell division"/>
    <property type="evidence" value="ECO:0007669"/>
    <property type="project" value="UniProtKB-KW"/>
</dbReference>
<evidence type="ECO:0000313" key="8">
    <source>
        <dbReference type="Proteomes" id="UP000241769"/>
    </source>
</evidence>
<feature type="compositionally biased region" description="Polar residues" evidence="5">
    <location>
        <begin position="1"/>
        <end position="13"/>
    </location>
</feature>
<dbReference type="STRING" id="1890364.A0A2P6NZF4"/>
<dbReference type="InterPro" id="IPR036915">
    <property type="entry name" value="Cyclin-like_sf"/>
</dbReference>
<dbReference type="Gene3D" id="1.10.472.10">
    <property type="entry name" value="Cyclin-like"/>
    <property type="match status" value="2"/>
</dbReference>
<feature type="domain" description="Cyclin-like" evidence="6">
    <location>
        <begin position="995"/>
        <end position="1078"/>
    </location>
</feature>
<protein>
    <submittedName>
        <fullName evidence="7">G1/S-specific cyclin-E2-like</fullName>
    </submittedName>
</protein>
<proteinExistence type="inferred from homology"/>
<feature type="region of interest" description="Disordered" evidence="5">
    <location>
        <begin position="556"/>
        <end position="580"/>
    </location>
</feature>
<keyword evidence="8" id="KW-1185">Reference proteome</keyword>
<sequence>MPKPTGSLSSSPFAPSPDRPELLELRRKQATIKVCKPKKKHEVNSTSNRVTMWKEFLDSENGDPNLVRQKTLQSLKSPTALKRVWANEAVKLNEMFDNIDKFDMSEEPIEDEEDSGALAVRPDDRTQTGTGQDMLDHVAEMTSSESSWWRFHCFGEEGRSDLLGLWWNINMGSKKRKFDGLEEPADTCEIQGGEWDLDLLGLDEQQIDVDLQEALDNFDKDFSTEYIQPHDPSDDQSNPVLEQDRVVTISLVTECDSLGSVTVAAIQELTLFLDFVSKVLKFANDRHLEGIIPQTRLKKVLNQLQNDGPAEEEPWRIFTPGVGSVGMQIVAGKRYLNGQLIWFFWLRHPFYRSKELWYSSTRETKIGKEVWRLTLSVKGTESAGQMRTEIYIFMDFDFRCILDWLRQEDHRPFEYAGKIQPMMVHSWHPKGQTKIISADDTERLPRVATFELLQADGLCAVQLKFEIQNTEHNQGILQKCLEISGSIVGYKAGELQVIRVQEGCILVTLLINTKDTKKFVRFIVLLKNLVGRTEHTIKLRRVQVYRTPALSYLKEMSTGSDDSQVHETSDEYSEAPIGSPASASASVLESIETELPPSEATVVLEMEETRMPPRDVVNRLQGIIGLSTDEVKIAREVEEHQASPNQALTMLADDTKTVARYCQKAKPGSSVRFWYIAKNIILRVNHLTPGAYLIAELYPDDKKTSTRLNDYEQKMLIFRTPCETMFEEDEVLRYDQFAVYIRRHTPSEDGTFKLGFGMLSPTSFFGMEDKDDRQLFIRCTVYHSEGEIQSYNGRPFCALENSKRRKSHTLMTHSSAHKQGRVCDMPQHLEPAPITQNSHKITRTHEESVKPSLSIPTAEKDYVEKSLFDRDNLRFKDQMYRPSGDIWAVQEEIRPDSRAILIDWLYEFSEGHHLQTETAMMAINYIDRFMAIKRISLDQFQLLGFTALRLAAKMQESELISLWYIDDISPGDVIEMEMCLLFTLSWNLCPPTSITWLRMFLDSSQRDDAEFPHSTLTRTTLSIQHLLMLPDSLTFSAGLIAASAFWLYSPISVNNEDFENITGFSVEETGPIVQLLNQMQGIVIQPDVQTKLMERIANKGDVQVWDPSALNYIKELLSDRQ</sequence>
<keyword evidence="1" id="KW-0132">Cell division</keyword>
<dbReference type="InterPro" id="IPR048258">
    <property type="entry name" value="Cyclins_cyclin-box"/>
</dbReference>
<dbReference type="SUPFAM" id="SSF47954">
    <property type="entry name" value="Cyclin-like"/>
    <property type="match status" value="2"/>
</dbReference>
<comment type="caution">
    <text evidence="7">The sequence shown here is derived from an EMBL/GenBank/DDBJ whole genome shotgun (WGS) entry which is preliminary data.</text>
</comment>
<evidence type="ECO:0000259" key="6">
    <source>
        <dbReference type="SMART" id="SM00385"/>
    </source>
</evidence>
<dbReference type="PANTHER" id="PTHR10177">
    <property type="entry name" value="CYCLINS"/>
    <property type="match status" value="1"/>
</dbReference>
<dbReference type="CDD" id="cd20520">
    <property type="entry name" value="CYCLIN_CCNE_rpt2"/>
    <property type="match status" value="1"/>
</dbReference>
<feature type="domain" description="Cyclin-like" evidence="6">
    <location>
        <begin position="903"/>
        <end position="982"/>
    </location>
</feature>
<dbReference type="EMBL" id="MDYQ01000004">
    <property type="protein sequence ID" value="PRP89331.1"/>
    <property type="molecule type" value="Genomic_DNA"/>
</dbReference>
<feature type="region of interest" description="Disordered" evidence="5">
    <location>
        <begin position="107"/>
        <end position="130"/>
    </location>
</feature>
<evidence type="ECO:0000256" key="3">
    <source>
        <dbReference type="ARBA" id="ARBA00023306"/>
    </source>
</evidence>
<evidence type="ECO:0000256" key="2">
    <source>
        <dbReference type="ARBA" id="ARBA00023127"/>
    </source>
</evidence>
<dbReference type="Pfam" id="PF00134">
    <property type="entry name" value="Cyclin_N"/>
    <property type="match status" value="1"/>
</dbReference>
<evidence type="ECO:0000313" key="7">
    <source>
        <dbReference type="EMBL" id="PRP89331.1"/>
    </source>
</evidence>
<reference evidence="7 8" key="1">
    <citation type="journal article" date="2018" name="Genome Biol. Evol.">
        <title>Multiple Roots of Fruiting Body Formation in Amoebozoa.</title>
        <authorList>
            <person name="Hillmann F."/>
            <person name="Forbes G."/>
            <person name="Novohradska S."/>
            <person name="Ferling I."/>
            <person name="Riege K."/>
            <person name="Groth M."/>
            <person name="Westermann M."/>
            <person name="Marz M."/>
            <person name="Spaller T."/>
            <person name="Winckler T."/>
            <person name="Schaap P."/>
            <person name="Glockner G."/>
        </authorList>
    </citation>
    <scope>NUCLEOTIDE SEQUENCE [LARGE SCALE GENOMIC DNA]</scope>
    <source>
        <strain evidence="7 8">Jena</strain>
    </source>
</reference>
<dbReference type="OrthoDB" id="306099at2759"/>
<keyword evidence="3" id="KW-0131">Cell cycle</keyword>
<dbReference type="SMART" id="SM00385">
    <property type="entry name" value="CYCLIN"/>
    <property type="match status" value="2"/>
</dbReference>
<accession>A0A2P6NZF4</accession>
<organism evidence="7 8">
    <name type="scientific">Planoprotostelium fungivorum</name>
    <dbReference type="NCBI Taxonomy" id="1890364"/>
    <lineage>
        <taxon>Eukaryota</taxon>
        <taxon>Amoebozoa</taxon>
        <taxon>Evosea</taxon>
        <taxon>Variosea</taxon>
        <taxon>Cavosteliida</taxon>
        <taxon>Cavosteliaceae</taxon>
        <taxon>Planoprotostelium</taxon>
    </lineage>
</organism>
<dbReference type="AlphaFoldDB" id="A0A2P6NZF4"/>
<dbReference type="Proteomes" id="UP000241769">
    <property type="component" value="Unassembled WGS sequence"/>
</dbReference>
<evidence type="ECO:0000256" key="5">
    <source>
        <dbReference type="SAM" id="MobiDB-lite"/>
    </source>
</evidence>
<feature type="region of interest" description="Disordered" evidence="5">
    <location>
        <begin position="1"/>
        <end position="20"/>
    </location>
</feature>
<name>A0A2P6NZF4_9EUKA</name>
<dbReference type="InterPro" id="IPR013763">
    <property type="entry name" value="Cyclin-like_dom"/>
</dbReference>
<comment type="similarity">
    <text evidence="4">Belongs to the cyclin family.</text>
</comment>
<dbReference type="InterPro" id="IPR039361">
    <property type="entry name" value="Cyclin"/>
</dbReference>
<dbReference type="PROSITE" id="PS00292">
    <property type="entry name" value="CYCLINS"/>
    <property type="match status" value="1"/>
</dbReference>
<dbReference type="InterPro" id="IPR006671">
    <property type="entry name" value="Cyclin_N"/>
</dbReference>
<evidence type="ECO:0000256" key="1">
    <source>
        <dbReference type="ARBA" id="ARBA00022618"/>
    </source>
</evidence>